<keyword evidence="8" id="KW-1185">Reference proteome</keyword>
<feature type="transmembrane region" description="Helical" evidence="6">
    <location>
        <begin position="41"/>
        <end position="60"/>
    </location>
</feature>
<keyword evidence="6" id="KW-0675">Receptor</keyword>
<feature type="non-terminal residue" evidence="7">
    <location>
        <position position="325"/>
    </location>
</feature>
<reference evidence="7" key="2">
    <citation type="submission" date="2023-05" db="EMBL/GenBank/DDBJ databases">
        <authorList>
            <person name="Fouks B."/>
        </authorList>
    </citation>
    <scope>NUCLEOTIDE SEQUENCE</scope>
    <source>
        <strain evidence="7">Stay&amp;Tobe</strain>
        <tissue evidence="7">Testes</tissue>
    </source>
</reference>
<organism evidence="7 8">
    <name type="scientific">Diploptera punctata</name>
    <name type="common">Pacific beetle cockroach</name>
    <dbReference type="NCBI Taxonomy" id="6984"/>
    <lineage>
        <taxon>Eukaryota</taxon>
        <taxon>Metazoa</taxon>
        <taxon>Ecdysozoa</taxon>
        <taxon>Arthropoda</taxon>
        <taxon>Hexapoda</taxon>
        <taxon>Insecta</taxon>
        <taxon>Pterygota</taxon>
        <taxon>Neoptera</taxon>
        <taxon>Polyneoptera</taxon>
        <taxon>Dictyoptera</taxon>
        <taxon>Blattodea</taxon>
        <taxon>Blaberoidea</taxon>
        <taxon>Blaberidae</taxon>
        <taxon>Diplopterinae</taxon>
        <taxon>Diploptera</taxon>
    </lineage>
</organism>
<evidence type="ECO:0000256" key="1">
    <source>
        <dbReference type="ARBA" id="ARBA00004651"/>
    </source>
</evidence>
<dbReference type="AlphaFoldDB" id="A0AAD8ERM3"/>
<comment type="subcellular location">
    <subcellularLocation>
        <location evidence="1 6">Cell membrane</location>
        <topology evidence="1 6">Multi-pass membrane protein</topology>
    </subcellularLocation>
</comment>
<evidence type="ECO:0000256" key="5">
    <source>
        <dbReference type="ARBA" id="ARBA00023136"/>
    </source>
</evidence>
<feature type="transmembrane region" description="Helical" evidence="6">
    <location>
        <begin position="128"/>
        <end position="150"/>
    </location>
</feature>
<dbReference type="Pfam" id="PF08395">
    <property type="entry name" value="7tm_7"/>
    <property type="match status" value="1"/>
</dbReference>
<keyword evidence="5 6" id="KW-0472">Membrane</keyword>
<comment type="function">
    <text evidence="6">Gustatory receptor which mediates acceptance or avoidance behavior, depending on its substrates.</text>
</comment>
<keyword evidence="3 6" id="KW-0812">Transmembrane</keyword>
<evidence type="ECO:0000313" key="7">
    <source>
        <dbReference type="EMBL" id="KAJ9599232.1"/>
    </source>
</evidence>
<keyword evidence="4 6" id="KW-1133">Transmembrane helix</keyword>
<evidence type="ECO:0000256" key="3">
    <source>
        <dbReference type="ARBA" id="ARBA00022692"/>
    </source>
</evidence>
<evidence type="ECO:0000256" key="4">
    <source>
        <dbReference type="ARBA" id="ARBA00022989"/>
    </source>
</evidence>
<feature type="transmembrane region" description="Helical" evidence="6">
    <location>
        <begin position="296"/>
        <end position="315"/>
    </location>
</feature>
<dbReference type="GO" id="GO:0005886">
    <property type="term" value="C:plasma membrane"/>
    <property type="evidence" value="ECO:0007669"/>
    <property type="project" value="UniProtKB-SubCell"/>
</dbReference>
<evidence type="ECO:0000256" key="6">
    <source>
        <dbReference type="RuleBase" id="RU363108"/>
    </source>
</evidence>
<dbReference type="EMBL" id="JASPKZ010000827">
    <property type="protein sequence ID" value="KAJ9599232.1"/>
    <property type="molecule type" value="Genomic_DNA"/>
</dbReference>
<comment type="similarity">
    <text evidence="6">Belongs to the insect chemoreceptor superfamily. Gustatory receptor (GR) family.</text>
</comment>
<comment type="caution">
    <text evidence="7">The sequence shown here is derived from an EMBL/GenBank/DDBJ whole genome shotgun (WGS) entry which is preliminary data.</text>
</comment>
<comment type="caution">
    <text evidence="6">Lacks conserved residue(s) required for the propagation of feature annotation.</text>
</comment>
<dbReference type="GO" id="GO:0007165">
    <property type="term" value="P:signal transduction"/>
    <property type="evidence" value="ECO:0007669"/>
    <property type="project" value="UniProtKB-KW"/>
</dbReference>
<reference evidence="7" key="1">
    <citation type="journal article" date="2023" name="IScience">
        <title>Live-bearing cockroach genome reveals convergent evolutionary mechanisms linked to viviparity in insects and beyond.</title>
        <authorList>
            <person name="Fouks B."/>
            <person name="Harrison M.C."/>
            <person name="Mikhailova A.A."/>
            <person name="Marchal E."/>
            <person name="English S."/>
            <person name="Carruthers M."/>
            <person name="Jennings E.C."/>
            <person name="Chiamaka E.L."/>
            <person name="Frigard R.A."/>
            <person name="Pippel M."/>
            <person name="Attardo G.M."/>
            <person name="Benoit J.B."/>
            <person name="Bornberg-Bauer E."/>
            <person name="Tobe S.S."/>
        </authorList>
    </citation>
    <scope>NUCLEOTIDE SEQUENCE</scope>
    <source>
        <strain evidence="7">Stay&amp;Tobe</strain>
    </source>
</reference>
<keyword evidence="6" id="KW-0807">Transducer</keyword>
<name>A0AAD8ERM3_DIPPU</name>
<feature type="transmembrane region" description="Helical" evidence="6">
    <location>
        <begin position="162"/>
        <end position="185"/>
    </location>
</feature>
<gene>
    <name evidence="7" type="ORF">L9F63_010316</name>
</gene>
<evidence type="ECO:0000256" key="2">
    <source>
        <dbReference type="ARBA" id="ARBA00022475"/>
    </source>
</evidence>
<dbReference type="GO" id="GO:0050909">
    <property type="term" value="P:sensory perception of taste"/>
    <property type="evidence" value="ECO:0007669"/>
    <property type="project" value="InterPro"/>
</dbReference>
<keyword evidence="2 6" id="KW-1003">Cell membrane</keyword>
<dbReference type="Proteomes" id="UP001233999">
    <property type="component" value="Unassembled WGS sequence"/>
</dbReference>
<sequence length="325" mass="37863">MVEYIHEIINVFWIMRILGLTRFTCSREADVPMVKSSRFQLCYGILIFIGLLVIQIFIIYDDFTIILIESHFTKIVIMLQNVMNIISILIFYLSLIENKDFPKILKNISEFDNSIKGTRFISRTFIKANALCSFSWIISILIFYFVGIRIKELAVHNFLVRFINIICILISHYPLIFMSDILLMVGRRFKTINSQLVIRNHGTVILDLGIHTIRISKNARMGKESVSVHKYLMNLHNSLCETAEFANSFFKLRALLSVTCCLLSVVCYCHFCFNHLFVSGYKLSIYNLTDKVYFEVFARLFPFIKMVSSCTVIVYEVSKTYVPIY</sequence>
<proteinExistence type="inferred from homology"/>
<feature type="transmembrane region" description="Helical" evidence="6">
    <location>
        <begin position="254"/>
        <end position="276"/>
    </location>
</feature>
<evidence type="ECO:0000313" key="8">
    <source>
        <dbReference type="Proteomes" id="UP001233999"/>
    </source>
</evidence>
<protein>
    <recommendedName>
        <fullName evidence="6">Gustatory receptor</fullName>
    </recommendedName>
</protein>
<dbReference type="InterPro" id="IPR013604">
    <property type="entry name" value="7TM_chemorcpt"/>
</dbReference>
<accession>A0AAD8ERM3</accession>
<feature type="transmembrane region" description="Helical" evidence="6">
    <location>
        <begin position="72"/>
        <end position="96"/>
    </location>
</feature>